<dbReference type="AlphaFoldDB" id="A0A0G2HMC9"/>
<name>A0A0G2HMC9_9SYNE</name>
<evidence type="ECO:0000313" key="3">
    <source>
        <dbReference type="Proteomes" id="UP000035067"/>
    </source>
</evidence>
<evidence type="ECO:0000313" key="2">
    <source>
        <dbReference type="EMBL" id="KKZ12975.1"/>
    </source>
</evidence>
<dbReference type="EMBL" id="JXQG01000007">
    <property type="protein sequence ID" value="KKZ12975.1"/>
    <property type="molecule type" value="Genomic_DNA"/>
</dbReference>
<comment type="caution">
    <text evidence="2">The sequence shown here is derived from an EMBL/GenBank/DDBJ whole genome shotgun (WGS) entry which is preliminary data.</text>
</comment>
<reference evidence="2 3" key="1">
    <citation type="submission" date="2015-01" db="EMBL/GenBank/DDBJ databases">
        <title>Lifestyle Evolution in Cyanobacterial Symbionts of Sponges.</title>
        <authorList>
            <person name="Burgsdorf I."/>
            <person name="Slaby B.M."/>
            <person name="Handley K.M."/>
            <person name="Haber M."/>
            <person name="Blom J."/>
            <person name="Marshall C.W."/>
            <person name="Gilbert J.A."/>
            <person name="Hentschel U."/>
            <person name="Steindler L."/>
        </authorList>
    </citation>
    <scope>NUCLEOTIDE SEQUENCE [LARGE SCALE GENOMIC DNA]</scope>
    <source>
        <strain evidence="2">SP3</strain>
    </source>
</reference>
<organism evidence="2 3">
    <name type="scientific">Candidatus Synechococcus spongiarum SP3</name>
    <dbReference type="NCBI Taxonomy" id="1604020"/>
    <lineage>
        <taxon>Bacteria</taxon>
        <taxon>Bacillati</taxon>
        <taxon>Cyanobacteriota</taxon>
        <taxon>Cyanophyceae</taxon>
        <taxon>Synechococcales</taxon>
        <taxon>Synechococcaceae</taxon>
        <taxon>Synechococcus</taxon>
    </lineage>
</organism>
<feature type="region of interest" description="Disordered" evidence="1">
    <location>
        <begin position="1"/>
        <end position="51"/>
    </location>
</feature>
<dbReference type="PATRIC" id="fig|1604020.3.peg.1933"/>
<feature type="compositionally biased region" description="Basic and acidic residues" evidence="1">
    <location>
        <begin position="12"/>
        <end position="24"/>
    </location>
</feature>
<proteinExistence type="predicted"/>
<accession>A0A0G2HMC9</accession>
<protein>
    <submittedName>
        <fullName evidence="2">Uncharacterized protein</fullName>
    </submittedName>
</protein>
<evidence type="ECO:0000256" key="1">
    <source>
        <dbReference type="SAM" id="MobiDB-lite"/>
    </source>
</evidence>
<gene>
    <name evidence="2" type="ORF">TE42_02095</name>
</gene>
<dbReference type="Proteomes" id="UP000035067">
    <property type="component" value="Unassembled WGS sequence"/>
</dbReference>
<sequence>MKGDPLNLSIEEEVKLDTEDDQTKWDMVTSEKAPGSRNTKEKKKKLSKIGHGQVPFTDNDAALGPVLFSRITQRATLSFAQLRRLHLGQGASDDANTAMRALLVAIGLHAHQLAFGYGFALRSGAALRPRRTVLTWLGADVDEEWAPGNANDTQALLESARSHAESAGLPLDGWGQVPTVLLPKDNLKKAVASTWPELAD</sequence>